<dbReference type="AlphaFoldDB" id="A0A6J4R1C3"/>
<sequence>MHGIERTRKAHGPMEQGVGVTRILVRYSDGRVMNFVPDAGREAFSEDDILELRNVLVRISSTAEWADINTRLGF</sequence>
<gene>
    <name evidence="1" type="ORF">AVDCRST_MAG58-1590</name>
</gene>
<organism evidence="1">
    <name type="scientific">uncultured Rubrobacteraceae bacterium</name>
    <dbReference type="NCBI Taxonomy" id="349277"/>
    <lineage>
        <taxon>Bacteria</taxon>
        <taxon>Bacillati</taxon>
        <taxon>Actinomycetota</taxon>
        <taxon>Rubrobacteria</taxon>
        <taxon>Rubrobacterales</taxon>
        <taxon>Rubrobacteraceae</taxon>
        <taxon>environmental samples</taxon>
    </lineage>
</organism>
<evidence type="ECO:0000313" key="1">
    <source>
        <dbReference type="EMBL" id="CAA9456055.1"/>
    </source>
</evidence>
<protein>
    <submittedName>
        <fullName evidence="1">Uncharacterized protein</fullName>
    </submittedName>
</protein>
<name>A0A6J4R1C3_9ACTN</name>
<dbReference type="EMBL" id="CADCVF010000036">
    <property type="protein sequence ID" value="CAA9456055.1"/>
    <property type="molecule type" value="Genomic_DNA"/>
</dbReference>
<accession>A0A6J4R1C3</accession>
<proteinExistence type="predicted"/>
<reference evidence="1" key="1">
    <citation type="submission" date="2020-02" db="EMBL/GenBank/DDBJ databases">
        <authorList>
            <person name="Meier V. D."/>
        </authorList>
    </citation>
    <scope>NUCLEOTIDE SEQUENCE</scope>
    <source>
        <strain evidence="1">AVDCRST_MAG58</strain>
    </source>
</reference>